<feature type="coiled-coil region" evidence="5">
    <location>
        <begin position="43"/>
        <end position="133"/>
    </location>
</feature>
<evidence type="ECO:0000256" key="6">
    <source>
        <dbReference type="SAM" id="MobiDB-lite"/>
    </source>
</evidence>
<accession>A0A7Z0ILS6</accession>
<reference evidence="7 8" key="1">
    <citation type="submission" date="2020-07" db="EMBL/GenBank/DDBJ databases">
        <title>Sequencing the genomes of 1000 actinobacteria strains.</title>
        <authorList>
            <person name="Klenk H.-P."/>
        </authorList>
    </citation>
    <scope>NUCLEOTIDE SEQUENCE [LARGE SCALE GENOMIC DNA]</scope>
    <source>
        <strain evidence="7 8">DSM 103164</strain>
    </source>
</reference>
<comment type="similarity">
    <text evidence="2">Belongs to the RmuC family.</text>
</comment>
<dbReference type="RefSeq" id="WP_179445665.1">
    <property type="nucleotide sequence ID" value="NZ_JACBZS010000001.1"/>
</dbReference>
<evidence type="ECO:0000256" key="2">
    <source>
        <dbReference type="ARBA" id="ARBA00009840"/>
    </source>
</evidence>
<dbReference type="GO" id="GO:0006310">
    <property type="term" value="P:DNA recombination"/>
    <property type="evidence" value="ECO:0007669"/>
    <property type="project" value="UniProtKB-KW"/>
</dbReference>
<dbReference type="EMBL" id="JACBZS010000001">
    <property type="protein sequence ID" value="NYI71898.1"/>
    <property type="molecule type" value="Genomic_DNA"/>
</dbReference>
<dbReference type="Proteomes" id="UP000527616">
    <property type="component" value="Unassembled WGS sequence"/>
</dbReference>
<dbReference type="InterPro" id="IPR003798">
    <property type="entry name" value="DNA_recombination_RmuC"/>
</dbReference>
<comment type="function">
    <text evidence="1">Involved in DNA recombination.</text>
</comment>
<dbReference type="PANTHER" id="PTHR30563:SF0">
    <property type="entry name" value="DNA RECOMBINATION PROTEIN RMUC"/>
    <property type="match status" value="1"/>
</dbReference>
<keyword evidence="4" id="KW-0233">DNA recombination</keyword>
<dbReference type="Pfam" id="PF02646">
    <property type="entry name" value="RmuC"/>
    <property type="match status" value="1"/>
</dbReference>
<organism evidence="7 8">
    <name type="scientific">Naumannella cuiyingiana</name>
    <dbReference type="NCBI Taxonomy" id="1347891"/>
    <lineage>
        <taxon>Bacteria</taxon>
        <taxon>Bacillati</taxon>
        <taxon>Actinomycetota</taxon>
        <taxon>Actinomycetes</taxon>
        <taxon>Propionibacteriales</taxon>
        <taxon>Propionibacteriaceae</taxon>
        <taxon>Naumannella</taxon>
    </lineage>
</organism>
<evidence type="ECO:0000256" key="3">
    <source>
        <dbReference type="ARBA" id="ARBA00023054"/>
    </source>
</evidence>
<dbReference type="AlphaFoldDB" id="A0A7Z0ILS6"/>
<comment type="caution">
    <text evidence="7">The sequence shown here is derived from an EMBL/GenBank/DDBJ whole genome shotgun (WGS) entry which is preliminary data.</text>
</comment>
<keyword evidence="8" id="KW-1185">Reference proteome</keyword>
<feature type="region of interest" description="Disordered" evidence="6">
    <location>
        <begin position="486"/>
        <end position="514"/>
    </location>
</feature>
<dbReference type="PANTHER" id="PTHR30563">
    <property type="entry name" value="DNA RECOMBINATION PROTEIN RMUC"/>
    <property type="match status" value="1"/>
</dbReference>
<proteinExistence type="inferred from homology"/>
<evidence type="ECO:0000256" key="4">
    <source>
        <dbReference type="ARBA" id="ARBA00023172"/>
    </source>
</evidence>
<evidence type="ECO:0000256" key="1">
    <source>
        <dbReference type="ARBA" id="ARBA00003416"/>
    </source>
</evidence>
<evidence type="ECO:0000313" key="7">
    <source>
        <dbReference type="EMBL" id="NYI71898.1"/>
    </source>
</evidence>
<sequence>MEIVGIGMLLIGLAFGAGTVWLVLRARAASTAGEQTAREQAANARGQAEIERSRADAERARAEAAAVRERLSSGQAAIADARAEAANAQAEAAAVSAELASARAERDAAREAAERLRADRDALVAQFKALSAEQLAAQDKQADARAQERLRATEQLLRPVAETLARFSDRLTTVEKERVALATDLRNQVQAVQATGEHLRRETHALATALRKPHQRGAWGELQLKRVAEVAGMIEHCDFTTQHTTSADDKAVRPDMRVSLGDGKCLFVDAKVPLASFLDAHEAADDASRSAALARFATNVRGHITQLSDKRYWQAEEGSPEFTILFLPSEALGAEALAQAPDLHEFAAARNIVLATPTTLIATLRAVAYGWKQAALAESAAEVFRLGRELHDRLGTMGNHFDRLGRAIERAVTAYNSTLSSLETRVLVSARRFSELRVSDAELAASSAVEEPVRRVSQAELVDDAAGVAPMLGRADDRLPEADQLRRGEPDLFDLVEEAGPRPAGRTDRRDAAG</sequence>
<keyword evidence="3 5" id="KW-0175">Coiled coil</keyword>
<protein>
    <submittedName>
        <fullName evidence="7">DNA recombination protein RmuC</fullName>
    </submittedName>
</protein>
<name>A0A7Z0ILS6_9ACTN</name>
<feature type="compositionally biased region" description="Basic and acidic residues" evidence="6">
    <location>
        <begin position="505"/>
        <end position="514"/>
    </location>
</feature>
<evidence type="ECO:0000256" key="5">
    <source>
        <dbReference type="SAM" id="Coils"/>
    </source>
</evidence>
<evidence type="ECO:0000313" key="8">
    <source>
        <dbReference type="Proteomes" id="UP000527616"/>
    </source>
</evidence>
<gene>
    <name evidence="7" type="ORF">GGQ54_002458</name>
</gene>